<dbReference type="AlphaFoldDB" id="A0A4S4C182"/>
<feature type="transmembrane region" description="Helical" evidence="1">
    <location>
        <begin position="133"/>
        <end position="154"/>
    </location>
</feature>
<evidence type="ECO:0000256" key="1">
    <source>
        <dbReference type="SAM" id="Phobius"/>
    </source>
</evidence>
<dbReference type="Pfam" id="PF04892">
    <property type="entry name" value="VanZ"/>
    <property type="match status" value="1"/>
</dbReference>
<feature type="domain" description="VanZ-like" evidence="2">
    <location>
        <begin position="12"/>
        <end position="152"/>
    </location>
</feature>
<feature type="transmembrane region" description="Helical" evidence="1">
    <location>
        <begin position="105"/>
        <end position="121"/>
    </location>
</feature>
<evidence type="ECO:0000313" key="3">
    <source>
        <dbReference type="EMBL" id="THF80829.1"/>
    </source>
</evidence>
<dbReference type="OrthoDB" id="291892at2"/>
<comment type="caution">
    <text evidence="3">The sequence shown here is derived from an EMBL/GenBank/DDBJ whole genome shotgun (WGS) entry which is preliminary data.</text>
</comment>
<organism evidence="3 4">
    <name type="scientific">Cohnella fermenti</name>
    <dbReference type="NCBI Taxonomy" id="2565925"/>
    <lineage>
        <taxon>Bacteria</taxon>
        <taxon>Bacillati</taxon>
        <taxon>Bacillota</taxon>
        <taxon>Bacilli</taxon>
        <taxon>Bacillales</taxon>
        <taxon>Paenibacillaceae</taxon>
        <taxon>Cohnella</taxon>
    </lineage>
</organism>
<keyword evidence="1" id="KW-0472">Membrane</keyword>
<dbReference type="RefSeq" id="WP_136369668.1">
    <property type="nucleotide sequence ID" value="NZ_SSOB01000010.1"/>
</dbReference>
<dbReference type="InterPro" id="IPR006976">
    <property type="entry name" value="VanZ-like"/>
</dbReference>
<feature type="transmembrane region" description="Helical" evidence="1">
    <location>
        <begin position="81"/>
        <end position="98"/>
    </location>
</feature>
<dbReference type="InterPro" id="IPR016747">
    <property type="entry name" value="Phosphotransbutyrylase"/>
</dbReference>
<name>A0A4S4C182_9BACL</name>
<gene>
    <name evidence="3" type="ORF">E6C55_10125</name>
</gene>
<dbReference type="Proteomes" id="UP000310636">
    <property type="component" value="Unassembled WGS sequence"/>
</dbReference>
<accession>A0A4S4C182</accession>
<keyword evidence="4" id="KW-1185">Reference proteome</keyword>
<keyword evidence="1" id="KW-1133">Transmembrane helix</keyword>
<proteinExistence type="predicted"/>
<evidence type="ECO:0000313" key="4">
    <source>
        <dbReference type="Proteomes" id="UP000310636"/>
    </source>
</evidence>
<dbReference type="EMBL" id="SSOB01000010">
    <property type="protein sequence ID" value="THF80829.1"/>
    <property type="molecule type" value="Genomic_DNA"/>
</dbReference>
<dbReference type="NCBIfam" id="NF037970">
    <property type="entry name" value="vanZ_1"/>
    <property type="match status" value="1"/>
</dbReference>
<evidence type="ECO:0000259" key="2">
    <source>
        <dbReference type="Pfam" id="PF04892"/>
    </source>
</evidence>
<protein>
    <submittedName>
        <fullName evidence="3">VanZ family protein</fullName>
    </submittedName>
</protein>
<keyword evidence="1" id="KW-0812">Transmembrane</keyword>
<dbReference type="PIRSF" id="PIRSF019083">
    <property type="entry name" value="UCP019083_VanZ"/>
    <property type="match status" value="1"/>
</dbReference>
<sequence>MRRYWRAIPPLVLAGWLFVIFGFSSQPYQKQDIKPQLQRWIPEETAERIVPNVSFRYHHGIVSGDAPYSFIEFFLRKGAHMFEYGLLAALLFLSLFFIRGRGWRALAALTLTGAAALTDEWNQSHVANRTSTLLDVGVDLLGAILAIGLILLICRVRLSRMDKKSNGRKEGTTTT</sequence>
<reference evidence="3 4" key="1">
    <citation type="submission" date="2019-04" db="EMBL/GenBank/DDBJ databases">
        <title>Cohnella sp. nov. isolated from preserved vegetables.</title>
        <authorList>
            <person name="Lin S.-Y."/>
            <person name="Hung M.-H."/>
            <person name="Young C.-C."/>
        </authorList>
    </citation>
    <scope>NUCLEOTIDE SEQUENCE [LARGE SCALE GENOMIC DNA]</scope>
    <source>
        <strain evidence="3 4">CC-MHH1044</strain>
    </source>
</reference>